<feature type="domain" description="RACo C-terminal" evidence="1">
    <location>
        <begin position="258"/>
        <end position="524"/>
    </location>
</feature>
<evidence type="ECO:0000259" key="2">
    <source>
        <dbReference type="Pfam" id="PF17650"/>
    </source>
</evidence>
<evidence type="ECO:0000313" key="4">
    <source>
        <dbReference type="EMBL" id="HET97964.1"/>
    </source>
</evidence>
<accession>A0A7C2THN5</accession>
<reference evidence="4" key="1">
    <citation type="journal article" date="2020" name="mSystems">
        <title>Genome- and Community-Level Interaction Insights into Carbon Utilization and Element Cycling Functions of Hydrothermarchaeota in Hydrothermal Sediment.</title>
        <authorList>
            <person name="Zhou Z."/>
            <person name="Liu Y."/>
            <person name="Xu W."/>
            <person name="Pan J."/>
            <person name="Luo Z.H."/>
            <person name="Li M."/>
        </authorList>
    </citation>
    <scope>NUCLEOTIDE SEQUENCE [LARGE SCALE GENOMIC DNA]</scope>
    <source>
        <strain evidence="4">SpSt-1224</strain>
    </source>
</reference>
<dbReference type="Pfam" id="PF17651">
    <property type="entry name" value="Raco_middle"/>
    <property type="match status" value="1"/>
</dbReference>
<dbReference type="Pfam" id="PF14574">
    <property type="entry name" value="RACo_C_ter"/>
    <property type="match status" value="1"/>
</dbReference>
<comment type="caution">
    <text evidence="4">The sequence shown here is derived from an EMBL/GenBank/DDBJ whole genome shotgun (WGS) entry which is preliminary data.</text>
</comment>
<proteinExistence type="predicted"/>
<sequence>MSSLVRLQPVAAPPPSLNDNTADLDRLLRALRHDLGAEEERLLSVPHRHVPRVAECFRACGFGGVAVLNEDQGRLEPVDLLPAAPLRLPAMALDLGTTHLEAVLLDLLSGQELARTTRVNSQISHGDDILTRIHFATGGRGKEGCLEVLQQAVLGDTNALARELAALAGCAVTDIRALSVAGNSAMAHLFLGLNPYHLCREPYIPLVNAPGPVAAVELGLKLHAAAPVHVLPGVGAYFGGDLLAGIVASDLDLAEKPEMLIDVGTNAEVVVGCRDWLVACAGAAGPALEGGVAKMGMRAGTGVIERVDIDPASGRLAFRVIGAAAGEGAAAAPKARGICGSGMIDLLAALFQAEMIDIRGKLRSEKLGDRLLAGPDGPAFIVARAEETVDGQPVTVSQIDLDALMRSKAAMYAILGTLMDQVGLPFAALERIHVAGAFGRHIDPRRAVIMGMIPDLPLSTYRSLGNSSLAGAGRYLLEGEARRRIGEVARKITYIELNVNHEFMIRFSGSRFIPHTDRALFPSVPYQLTENR</sequence>
<dbReference type="PANTHER" id="PTHR42895:SF1">
    <property type="entry name" value="IRON-SULFUR CLUSTER PROTEIN"/>
    <property type="match status" value="1"/>
</dbReference>
<dbReference type="Gene3D" id="3.30.420.480">
    <property type="entry name" value="Domain of unknown function (DUF4445)"/>
    <property type="match status" value="1"/>
</dbReference>
<feature type="domain" description="RACo-like middle region" evidence="3">
    <location>
        <begin position="90"/>
        <end position="252"/>
    </location>
</feature>
<dbReference type="InterPro" id="IPR040506">
    <property type="entry name" value="RACo_linker"/>
</dbReference>
<dbReference type="Gene3D" id="3.10.20.880">
    <property type="match status" value="1"/>
</dbReference>
<feature type="domain" description="RACo linker region" evidence="2">
    <location>
        <begin position="1"/>
        <end position="72"/>
    </location>
</feature>
<dbReference type="InterPro" id="IPR041414">
    <property type="entry name" value="Raco-like_middle"/>
</dbReference>
<dbReference type="AlphaFoldDB" id="A0A7C2THN5"/>
<dbReference type="EMBL" id="DSDS01000106">
    <property type="protein sequence ID" value="HET97964.1"/>
    <property type="molecule type" value="Genomic_DNA"/>
</dbReference>
<dbReference type="Proteomes" id="UP000885986">
    <property type="component" value="Unassembled WGS sequence"/>
</dbReference>
<dbReference type="InterPro" id="IPR052911">
    <property type="entry name" value="Corrinoid_activation_enz"/>
</dbReference>
<dbReference type="PANTHER" id="PTHR42895">
    <property type="entry name" value="IRON-SULFUR CLUSTER-BINDING PROTEIN-RELATED"/>
    <property type="match status" value="1"/>
</dbReference>
<evidence type="ECO:0000259" key="3">
    <source>
        <dbReference type="Pfam" id="PF17651"/>
    </source>
</evidence>
<dbReference type="Pfam" id="PF17650">
    <property type="entry name" value="RACo_linker"/>
    <property type="match status" value="1"/>
</dbReference>
<gene>
    <name evidence="4" type="ORF">ENN98_04615</name>
</gene>
<name>A0A7C2THN5_9BACT</name>
<organism evidence="4">
    <name type="scientific">Desulfurivibrio alkaliphilus</name>
    <dbReference type="NCBI Taxonomy" id="427923"/>
    <lineage>
        <taxon>Bacteria</taxon>
        <taxon>Pseudomonadati</taxon>
        <taxon>Thermodesulfobacteriota</taxon>
        <taxon>Desulfobulbia</taxon>
        <taxon>Desulfobulbales</taxon>
        <taxon>Desulfobulbaceae</taxon>
        <taxon>Desulfurivibrio</taxon>
    </lineage>
</organism>
<evidence type="ECO:0000259" key="1">
    <source>
        <dbReference type="Pfam" id="PF14574"/>
    </source>
</evidence>
<dbReference type="InterPro" id="IPR027980">
    <property type="entry name" value="RACo_C"/>
</dbReference>
<dbReference type="InterPro" id="IPR042259">
    <property type="entry name" value="Raco-like_middle_sf"/>
</dbReference>
<protein>
    <submittedName>
        <fullName evidence="4">DUF4445 domain-containing protein</fullName>
    </submittedName>
</protein>